<accession>A0A8J3XF27</accession>
<feature type="active site" description="Proton donor/acceptor" evidence="2">
    <location>
        <position position="116"/>
    </location>
</feature>
<dbReference type="Proteomes" id="UP000622547">
    <property type="component" value="Unassembled WGS sequence"/>
</dbReference>
<dbReference type="GO" id="GO:0016787">
    <property type="term" value="F:hydrolase activity"/>
    <property type="evidence" value="ECO:0007669"/>
    <property type="project" value="UniProtKB-KW"/>
</dbReference>
<feature type="transmembrane region" description="Helical" evidence="3">
    <location>
        <begin position="7"/>
        <end position="28"/>
    </location>
</feature>
<dbReference type="Gene3D" id="2.40.260.10">
    <property type="entry name" value="Sortase"/>
    <property type="match status" value="1"/>
</dbReference>
<evidence type="ECO:0000256" key="3">
    <source>
        <dbReference type="SAM" id="Phobius"/>
    </source>
</evidence>
<dbReference type="Pfam" id="PF04203">
    <property type="entry name" value="Sortase"/>
    <property type="match status" value="1"/>
</dbReference>
<comment type="caution">
    <text evidence="4">The sequence shown here is derived from an EMBL/GenBank/DDBJ whole genome shotgun (WGS) entry which is preliminary data.</text>
</comment>
<protein>
    <recommendedName>
        <fullName evidence="6">Class E sortase</fullName>
    </recommendedName>
</protein>
<dbReference type="InterPro" id="IPR042003">
    <property type="entry name" value="Sortase_E"/>
</dbReference>
<evidence type="ECO:0000256" key="2">
    <source>
        <dbReference type="PIRSR" id="PIRSR605754-1"/>
    </source>
</evidence>
<dbReference type="InterPro" id="IPR005754">
    <property type="entry name" value="Sortase"/>
</dbReference>
<dbReference type="NCBIfam" id="TIGR01076">
    <property type="entry name" value="sortase_fam"/>
    <property type="match status" value="1"/>
</dbReference>
<organism evidence="4 5">
    <name type="scientific">Planotetraspora phitsanulokensis</name>
    <dbReference type="NCBI Taxonomy" id="575192"/>
    <lineage>
        <taxon>Bacteria</taxon>
        <taxon>Bacillati</taxon>
        <taxon>Actinomycetota</taxon>
        <taxon>Actinomycetes</taxon>
        <taxon>Streptosporangiales</taxon>
        <taxon>Streptosporangiaceae</taxon>
        <taxon>Planotetraspora</taxon>
    </lineage>
</organism>
<dbReference type="AlphaFoldDB" id="A0A8J3XF27"/>
<evidence type="ECO:0000256" key="1">
    <source>
        <dbReference type="ARBA" id="ARBA00022801"/>
    </source>
</evidence>
<dbReference type="CDD" id="cd05830">
    <property type="entry name" value="Sortase_E"/>
    <property type="match status" value="1"/>
</dbReference>
<dbReference type="RefSeq" id="WP_204074077.1">
    <property type="nucleotide sequence ID" value="NZ_BAABHI010000009.1"/>
</dbReference>
<keyword evidence="3" id="KW-0812">Transmembrane</keyword>
<keyword evidence="1" id="KW-0378">Hydrolase</keyword>
<dbReference type="SUPFAM" id="SSF63817">
    <property type="entry name" value="Sortase"/>
    <property type="match status" value="1"/>
</dbReference>
<reference evidence="4 5" key="1">
    <citation type="submission" date="2021-01" db="EMBL/GenBank/DDBJ databases">
        <title>Whole genome shotgun sequence of Planotetraspora phitsanulokensis NBRC 104273.</title>
        <authorList>
            <person name="Komaki H."/>
            <person name="Tamura T."/>
        </authorList>
    </citation>
    <scope>NUCLEOTIDE SEQUENCE [LARGE SCALE GENOMIC DNA]</scope>
    <source>
        <strain evidence="4 5">NBRC 104273</strain>
    </source>
</reference>
<keyword evidence="5" id="KW-1185">Reference proteome</keyword>
<gene>
    <name evidence="4" type="ORF">Pph01_34670</name>
</gene>
<dbReference type="EMBL" id="BOOP01000013">
    <property type="protein sequence ID" value="GII38464.1"/>
    <property type="molecule type" value="Genomic_DNA"/>
</dbReference>
<evidence type="ECO:0000313" key="4">
    <source>
        <dbReference type="EMBL" id="GII38464.1"/>
    </source>
</evidence>
<sequence>MRTALRIVGELSFTFGLVLLMFCAYLLWGTGSYTTQRQRALQQQLEQEFGQEKESRGLGRVHLGGALALLRIPRLGTDYKYAIVEGTDAEQLRSGPGHYPGTAMPGQIGNFVISAHRTTYSAPFNRIDELRRGDDIVVDARDARYIYRVSQKEVVDPTRLDVVDPVPGHPAQRPSQALITMTTCNPEYSAQQRLIVHGVLVTREARRA</sequence>
<dbReference type="NCBIfam" id="NF033747">
    <property type="entry name" value="class_E_sortase"/>
    <property type="match status" value="1"/>
</dbReference>
<dbReference type="InterPro" id="IPR053465">
    <property type="entry name" value="Sortase_Class_E"/>
</dbReference>
<keyword evidence="3" id="KW-0472">Membrane</keyword>
<feature type="active site" description="Acyl-thioester intermediate" evidence="2">
    <location>
        <position position="184"/>
    </location>
</feature>
<dbReference type="InterPro" id="IPR023365">
    <property type="entry name" value="Sortase_dom-sf"/>
</dbReference>
<proteinExistence type="predicted"/>
<name>A0A8J3XF27_9ACTN</name>
<evidence type="ECO:0000313" key="5">
    <source>
        <dbReference type="Proteomes" id="UP000622547"/>
    </source>
</evidence>
<evidence type="ECO:0008006" key="6">
    <source>
        <dbReference type="Google" id="ProtNLM"/>
    </source>
</evidence>
<keyword evidence="3" id="KW-1133">Transmembrane helix</keyword>